<dbReference type="Gene3D" id="3.50.50.100">
    <property type="match status" value="1"/>
</dbReference>
<evidence type="ECO:0000313" key="8">
    <source>
        <dbReference type="Proteomes" id="UP000198623"/>
    </source>
</evidence>
<dbReference type="PANTHER" id="PTHR42913">
    <property type="entry name" value="APOPTOSIS-INDUCING FACTOR 1"/>
    <property type="match status" value="1"/>
</dbReference>
<dbReference type="OrthoDB" id="9781621at2"/>
<evidence type="ECO:0000256" key="4">
    <source>
        <dbReference type="ARBA" id="ARBA00022827"/>
    </source>
</evidence>
<evidence type="ECO:0000259" key="6">
    <source>
        <dbReference type="Pfam" id="PF07992"/>
    </source>
</evidence>
<dbReference type="Proteomes" id="UP000198623">
    <property type="component" value="Unassembled WGS sequence"/>
</dbReference>
<dbReference type="Pfam" id="PF07992">
    <property type="entry name" value="Pyr_redox_2"/>
    <property type="match status" value="1"/>
</dbReference>
<dbReference type="GO" id="GO:0019646">
    <property type="term" value="P:aerobic electron transport chain"/>
    <property type="evidence" value="ECO:0007669"/>
    <property type="project" value="TreeGrafter"/>
</dbReference>
<keyword evidence="8" id="KW-1185">Reference proteome</keyword>
<dbReference type="AlphaFoldDB" id="A0A1I2RH73"/>
<dbReference type="InterPro" id="IPR023753">
    <property type="entry name" value="FAD/NAD-binding_dom"/>
</dbReference>
<sequence length="431" mass="47419">MQTIVIVGGGAGGLELATRLGHQLGKVKRKQAEIILVDKNRSHIWKPLLHEIATGSLDINTDGVNYRAHSSLHHYQFQQGTMMGIDQVKKVINLEALNDEEGKEVLPEREIAYDILVMAVGSVSNDFGTPGVAENCYYLDSHMQAERFHRSMLNHFLRINQQSDKSVLQLAIVGGGATGVELAAELYHVADLLKVYGMPQMSAKRLKISLIEAGPRLLPALPERIASSVRHELQKLGVQILKNTRVVGADSKGFETAGDVRINADITVWAAGVKAPDFVKSLPLFETNRIGQILVKPTLQSSVDDSVYVIGDCCACQQPDGSWVPPRAQSAHQMADIVRKNISLQMQGKALQPYLYKDHGSLVNLSKYSTVGSLMGNLNKGTMFVEGRIARFVYISLYRMHQIAIHGWLRASGVMLAQKIGSSVKPKMKLH</sequence>
<name>A0A1I2RH73_9GAMM</name>
<reference evidence="8" key="1">
    <citation type="submission" date="2016-10" db="EMBL/GenBank/DDBJ databases">
        <authorList>
            <person name="Varghese N."/>
            <person name="Submissions S."/>
        </authorList>
    </citation>
    <scope>NUCLEOTIDE SEQUENCE [LARGE SCALE GENOMIC DNA]</scope>
    <source>
        <strain evidence="8">CGMCC 1.10971</strain>
    </source>
</reference>
<organism evidence="7 8">
    <name type="scientific">Neptunomonas qingdaonensis</name>
    <dbReference type="NCBI Taxonomy" id="1045558"/>
    <lineage>
        <taxon>Bacteria</taxon>
        <taxon>Pseudomonadati</taxon>
        <taxon>Pseudomonadota</taxon>
        <taxon>Gammaproteobacteria</taxon>
        <taxon>Oceanospirillales</taxon>
        <taxon>Oceanospirillaceae</taxon>
        <taxon>Neptunomonas</taxon>
    </lineage>
</organism>
<protein>
    <submittedName>
        <fullName evidence="7">NADH dehydrogenase</fullName>
    </submittedName>
</protein>
<keyword evidence="4" id="KW-0274">FAD</keyword>
<evidence type="ECO:0000313" key="7">
    <source>
        <dbReference type="EMBL" id="SFG38849.1"/>
    </source>
</evidence>
<feature type="domain" description="FAD/NAD(P)-binding" evidence="6">
    <location>
        <begin position="3"/>
        <end position="335"/>
    </location>
</feature>
<dbReference type="RefSeq" id="WP_090727707.1">
    <property type="nucleotide sequence ID" value="NZ_FOOU01000006.1"/>
</dbReference>
<dbReference type="InterPro" id="IPR051169">
    <property type="entry name" value="NADH-Q_oxidoreductase"/>
</dbReference>
<accession>A0A1I2RH73</accession>
<keyword evidence="3" id="KW-0285">Flavoprotein</keyword>
<dbReference type="InterPro" id="IPR036188">
    <property type="entry name" value="FAD/NAD-bd_sf"/>
</dbReference>
<gene>
    <name evidence="7" type="ORF">SAMN05216175_10677</name>
</gene>
<evidence type="ECO:0000256" key="5">
    <source>
        <dbReference type="ARBA" id="ARBA00023002"/>
    </source>
</evidence>
<comment type="similarity">
    <text evidence="2">Belongs to the NADH dehydrogenase family.</text>
</comment>
<dbReference type="GO" id="GO:0003955">
    <property type="term" value="F:NAD(P)H dehydrogenase (quinone) activity"/>
    <property type="evidence" value="ECO:0007669"/>
    <property type="project" value="TreeGrafter"/>
</dbReference>
<dbReference type="SUPFAM" id="SSF51905">
    <property type="entry name" value="FAD/NAD(P)-binding domain"/>
    <property type="match status" value="2"/>
</dbReference>
<comment type="cofactor">
    <cofactor evidence="1">
        <name>FAD</name>
        <dbReference type="ChEBI" id="CHEBI:57692"/>
    </cofactor>
</comment>
<dbReference type="PRINTS" id="PR00368">
    <property type="entry name" value="FADPNR"/>
</dbReference>
<keyword evidence="5" id="KW-0560">Oxidoreductase</keyword>
<dbReference type="PANTHER" id="PTHR42913:SF3">
    <property type="entry name" value="64 KDA MITOCHONDRIAL NADH DEHYDROGENASE (EUROFUNG)"/>
    <property type="match status" value="1"/>
</dbReference>
<dbReference type="STRING" id="1045558.SAMN05216175_10677"/>
<dbReference type="EMBL" id="FOOU01000006">
    <property type="protein sequence ID" value="SFG38849.1"/>
    <property type="molecule type" value="Genomic_DNA"/>
</dbReference>
<evidence type="ECO:0000256" key="1">
    <source>
        <dbReference type="ARBA" id="ARBA00001974"/>
    </source>
</evidence>
<evidence type="ECO:0000256" key="3">
    <source>
        <dbReference type="ARBA" id="ARBA00022630"/>
    </source>
</evidence>
<proteinExistence type="inferred from homology"/>
<evidence type="ECO:0000256" key="2">
    <source>
        <dbReference type="ARBA" id="ARBA00005272"/>
    </source>
</evidence>
<dbReference type="PRINTS" id="PR00411">
    <property type="entry name" value="PNDRDTASEI"/>
</dbReference>